<sequence length="173" mass="18785">PQQLTTHPTPSPPRSIPQLLYRIHRPTSQTRYSFATGFISKNQSTILSISTSVSRFGLAHLHQQTNISSPFISVYDDLAHAESVAGWMARMGGGEVVVVCVDSRYLGPGPVFRAEDLLRGEAGGGGGGGEWLHRGEYLVMYRIPVQAVRDQRVVARGEGEGWRAVGVVGKVES</sequence>
<dbReference type="OrthoDB" id="88561at2759"/>
<gene>
    <name evidence="2" type="ORF">T440DRAFT_400506</name>
</gene>
<dbReference type="EMBL" id="MU006315">
    <property type="protein sequence ID" value="KAF2848744.1"/>
    <property type="molecule type" value="Genomic_DNA"/>
</dbReference>
<reference evidence="2" key="1">
    <citation type="submission" date="2020-01" db="EMBL/GenBank/DDBJ databases">
        <authorList>
            <consortium name="DOE Joint Genome Institute"/>
            <person name="Haridas S."/>
            <person name="Albert R."/>
            <person name="Binder M."/>
            <person name="Bloem J."/>
            <person name="Labutti K."/>
            <person name="Salamov A."/>
            <person name="Andreopoulos B."/>
            <person name="Baker S.E."/>
            <person name="Barry K."/>
            <person name="Bills G."/>
            <person name="Bluhm B.H."/>
            <person name="Cannon C."/>
            <person name="Castanera R."/>
            <person name="Culley D.E."/>
            <person name="Daum C."/>
            <person name="Ezra D."/>
            <person name="Gonzalez J.B."/>
            <person name="Henrissat B."/>
            <person name="Kuo A."/>
            <person name="Liang C."/>
            <person name="Lipzen A."/>
            <person name="Lutzoni F."/>
            <person name="Magnuson J."/>
            <person name="Mondo S."/>
            <person name="Nolan M."/>
            <person name="Ohm R."/>
            <person name="Pangilinan J."/>
            <person name="Park H.-J."/>
            <person name="Ramirez L."/>
            <person name="Alfaro M."/>
            <person name="Sun H."/>
            <person name="Tritt A."/>
            <person name="Yoshinaga Y."/>
            <person name="Zwiers L.-H."/>
            <person name="Turgeon B.G."/>
            <person name="Goodwin S.B."/>
            <person name="Spatafora J.W."/>
            <person name="Crous P.W."/>
            <person name="Grigoriev I.V."/>
        </authorList>
    </citation>
    <scope>NUCLEOTIDE SEQUENCE</scope>
    <source>
        <strain evidence="2">IPT5</strain>
    </source>
</reference>
<dbReference type="InterPro" id="IPR056009">
    <property type="entry name" value="DUF7587"/>
</dbReference>
<dbReference type="Pfam" id="PF24494">
    <property type="entry name" value="DUF7587"/>
    <property type="match status" value="1"/>
</dbReference>
<dbReference type="PANTHER" id="PTHR40781:SF1">
    <property type="match status" value="1"/>
</dbReference>
<feature type="non-terminal residue" evidence="2">
    <location>
        <position position="1"/>
    </location>
</feature>
<proteinExistence type="predicted"/>
<dbReference type="PANTHER" id="PTHR40781">
    <property type="match status" value="1"/>
</dbReference>
<evidence type="ECO:0000313" key="3">
    <source>
        <dbReference type="Proteomes" id="UP000799423"/>
    </source>
</evidence>
<feature type="domain" description="DUF7587" evidence="1">
    <location>
        <begin position="16"/>
        <end position="149"/>
    </location>
</feature>
<accession>A0A6A7B0X5</accession>
<protein>
    <recommendedName>
        <fullName evidence="1">DUF7587 domain-containing protein</fullName>
    </recommendedName>
</protein>
<dbReference type="Proteomes" id="UP000799423">
    <property type="component" value="Unassembled WGS sequence"/>
</dbReference>
<evidence type="ECO:0000259" key="1">
    <source>
        <dbReference type="Pfam" id="PF24494"/>
    </source>
</evidence>
<evidence type="ECO:0000313" key="2">
    <source>
        <dbReference type="EMBL" id="KAF2848744.1"/>
    </source>
</evidence>
<dbReference type="AlphaFoldDB" id="A0A6A7B0X5"/>
<name>A0A6A7B0X5_9PLEO</name>
<keyword evidence="3" id="KW-1185">Reference proteome</keyword>
<organism evidence="2 3">
    <name type="scientific">Plenodomus tracheiphilus IPT5</name>
    <dbReference type="NCBI Taxonomy" id="1408161"/>
    <lineage>
        <taxon>Eukaryota</taxon>
        <taxon>Fungi</taxon>
        <taxon>Dikarya</taxon>
        <taxon>Ascomycota</taxon>
        <taxon>Pezizomycotina</taxon>
        <taxon>Dothideomycetes</taxon>
        <taxon>Pleosporomycetidae</taxon>
        <taxon>Pleosporales</taxon>
        <taxon>Pleosporineae</taxon>
        <taxon>Leptosphaeriaceae</taxon>
        <taxon>Plenodomus</taxon>
    </lineage>
</organism>